<feature type="compositionally biased region" description="Polar residues" evidence="1">
    <location>
        <begin position="1"/>
        <end position="13"/>
    </location>
</feature>
<name>A0A8T1VVF7_9STRA</name>
<organism evidence="2 3">
    <name type="scientific">Phytophthora pseudosyringae</name>
    <dbReference type="NCBI Taxonomy" id="221518"/>
    <lineage>
        <taxon>Eukaryota</taxon>
        <taxon>Sar</taxon>
        <taxon>Stramenopiles</taxon>
        <taxon>Oomycota</taxon>
        <taxon>Peronosporomycetes</taxon>
        <taxon>Peronosporales</taxon>
        <taxon>Peronosporaceae</taxon>
        <taxon>Phytophthora</taxon>
    </lineage>
</organism>
<dbReference type="Proteomes" id="UP000694044">
    <property type="component" value="Unassembled WGS sequence"/>
</dbReference>
<dbReference type="AlphaFoldDB" id="A0A8T1VVF7"/>
<sequence>MAEPSRTSAQSAVGNLRPLGVHAPPTTRYALQLQAPNRSTLGALVAASTLPFGDSHRHDRARPLRSPSGARASRASEIGETAGGGIQSPSAKRRDASGEAHAFNSLTCELKPPR</sequence>
<feature type="region of interest" description="Disordered" evidence="1">
    <location>
        <begin position="1"/>
        <end position="23"/>
    </location>
</feature>
<protein>
    <submittedName>
        <fullName evidence="2">Uncharacterized protein</fullName>
    </submittedName>
</protein>
<gene>
    <name evidence="2" type="ORF">PHYPSEUDO_002896</name>
</gene>
<keyword evidence="3" id="KW-1185">Reference proteome</keyword>
<dbReference type="EMBL" id="JAGDFM010000154">
    <property type="protein sequence ID" value="KAG7384208.1"/>
    <property type="molecule type" value="Genomic_DNA"/>
</dbReference>
<proteinExistence type="predicted"/>
<accession>A0A8T1VVF7</accession>
<evidence type="ECO:0000313" key="2">
    <source>
        <dbReference type="EMBL" id="KAG7384208.1"/>
    </source>
</evidence>
<evidence type="ECO:0000256" key="1">
    <source>
        <dbReference type="SAM" id="MobiDB-lite"/>
    </source>
</evidence>
<feature type="compositionally biased region" description="Low complexity" evidence="1">
    <location>
        <begin position="64"/>
        <end position="76"/>
    </location>
</feature>
<reference evidence="2" key="1">
    <citation type="submission" date="2021-02" db="EMBL/GenBank/DDBJ databases">
        <authorList>
            <person name="Palmer J.M."/>
        </authorList>
    </citation>
    <scope>NUCLEOTIDE SEQUENCE</scope>
    <source>
        <strain evidence="2">SCRP734</strain>
    </source>
</reference>
<comment type="caution">
    <text evidence="2">The sequence shown here is derived from an EMBL/GenBank/DDBJ whole genome shotgun (WGS) entry which is preliminary data.</text>
</comment>
<feature type="region of interest" description="Disordered" evidence="1">
    <location>
        <begin position="50"/>
        <end position="114"/>
    </location>
</feature>
<evidence type="ECO:0000313" key="3">
    <source>
        <dbReference type="Proteomes" id="UP000694044"/>
    </source>
</evidence>